<name>A0A3E2NDT0_9FIRM</name>
<evidence type="ECO:0000256" key="1">
    <source>
        <dbReference type="SAM" id="Phobius"/>
    </source>
</evidence>
<dbReference type="AlphaFoldDB" id="A0A3E2NDT0"/>
<keyword evidence="1" id="KW-0472">Membrane</keyword>
<protein>
    <submittedName>
        <fullName evidence="3">YcxB family protein</fullName>
    </submittedName>
</protein>
<evidence type="ECO:0000313" key="3">
    <source>
        <dbReference type="EMBL" id="RFZ79030.1"/>
    </source>
</evidence>
<sequence>MNIQFENRYYSDKLMISEYVHKILCKRIYIMGAVVAPIALIMTGITLIGQDYILTAVFGVCLFILIFTILITPPMTIRQMQEYDRKLNNGKKNEAIIQFGEKISISQGTFFLTIEYSQILKTYELRNSFVLMFTKNSGIIIDPNGFTIGDFSDFKEFISRKCNVL</sequence>
<feature type="transmembrane region" description="Helical" evidence="1">
    <location>
        <begin position="28"/>
        <end position="46"/>
    </location>
</feature>
<evidence type="ECO:0000313" key="4">
    <source>
        <dbReference type="Proteomes" id="UP000260680"/>
    </source>
</evidence>
<proteinExistence type="predicted"/>
<feature type="transmembrane region" description="Helical" evidence="1">
    <location>
        <begin position="52"/>
        <end position="71"/>
    </location>
</feature>
<dbReference type="RefSeq" id="WP_117416966.1">
    <property type="nucleotide sequence ID" value="NZ_QOHO01000029.1"/>
</dbReference>
<dbReference type="Proteomes" id="UP000260680">
    <property type="component" value="Unassembled WGS sequence"/>
</dbReference>
<dbReference type="Pfam" id="PF14317">
    <property type="entry name" value="YcxB"/>
    <property type="match status" value="1"/>
</dbReference>
<gene>
    <name evidence="3" type="ORF">DS742_10560</name>
</gene>
<keyword evidence="1" id="KW-0812">Transmembrane</keyword>
<evidence type="ECO:0000259" key="2">
    <source>
        <dbReference type="Pfam" id="PF14317"/>
    </source>
</evidence>
<dbReference type="InterPro" id="IPR025588">
    <property type="entry name" value="YcxB-like_C"/>
</dbReference>
<comment type="caution">
    <text evidence="3">The sequence shown here is derived from an EMBL/GenBank/DDBJ whole genome shotgun (WGS) entry which is preliminary data.</text>
</comment>
<dbReference type="OrthoDB" id="88119at2"/>
<organism evidence="3 4">
    <name type="scientific">Lacrimispora amygdalina</name>
    <dbReference type="NCBI Taxonomy" id="253257"/>
    <lineage>
        <taxon>Bacteria</taxon>
        <taxon>Bacillati</taxon>
        <taxon>Bacillota</taxon>
        <taxon>Clostridia</taxon>
        <taxon>Lachnospirales</taxon>
        <taxon>Lachnospiraceae</taxon>
        <taxon>Lacrimispora</taxon>
    </lineage>
</organism>
<feature type="domain" description="YcxB-like C-terminal" evidence="2">
    <location>
        <begin position="112"/>
        <end position="158"/>
    </location>
</feature>
<dbReference type="EMBL" id="QOHO01000029">
    <property type="protein sequence ID" value="RFZ79030.1"/>
    <property type="molecule type" value="Genomic_DNA"/>
</dbReference>
<accession>A0A3E2NDT0</accession>
<keyword evidence="1" id="KW-1133">Transmembrane helix</keyword>
<reference evidence="3 4" key="1">
    <citation type="submission" date="2018-07" db="EMBL/GenBank/DDBJ databases">
        <title>New species, Clostridium PI-S10-A1B.</title>
        <authorList>
            <person name="Krishna G."/>
            <person name="Summeta K."/>
            <person name="Shikha S."/>
            <person name="Prabhu P.B."/>
            <person name="Suresh K."/>
        </authorList>
    </citation>
    <scope>NUCLEOTIDE SEQUENCE [LARGE SCALE GENOMIC DNA]</scope>
    <source>
        <strain evidence="3 4">PI-S10-A1B</strain>
    </source>
</reference>